<reference evidence="2" key="1">
    <citation type="journal article" date="2014" name="Int. J. Syst. Evol. Microbiol.">
        <title>Complete genome sequence of Corynebacterium casei LMG S-19264T (=DSM 44701T), isolated from a smear-ripened cheese.</title>
        <authorList>
            <consortium name="US DOE Joint Genome Institute (JGI-PGF)"/>
            <person name="Walter F."/>
            <person name="Albersmeier A."/>
            <person name="Kalinowski J."/>
            <person name="Ruckert C."/>
        </authorList>
    </citation>
    <scope>NUCLEOTIDE SEQUENCE</scope>
    <source>
        <strain evidence="2">CGMCC 1.16012</strain>
    </source>
</reference>
<sequence length="131" mass="13734">MEFLSVIFAAVASYAFGAIWYMVLAPKWVAASGVEVGEDGQPANRKDPKPYIISFVASVVVAGMMRHIFSLSGIDTFGVGLIGGLGLGLFIATPWIATNYGFAGRPKELTLIDGGYATIGCTIMGIVLGVL</sequence>
<dbReference type="RefSeq" id="WP_095594320.1">
    <property type="nucleotide sequence ID" value="NZ_BMKN01000002.1"/>
</dbReference>
<keyword evidence="3" id="KW-1185">Reference proteome</keyword>
<accession>A0A917AIZ3</accession>
<name>A0A917AIZ3_9RHOB</name>
<evidence type="ECO:0000256" key="1">
    <source>
        <dbReference type="SAM" id="Phobius"/>
    </source>
</evidence>
<keyword evidence="1" id="KW-0472">Membrane</keyword>
<organism evidence="2 3">
    <name type="scientific">Actibacterium pelagium</name>
    <dbReference type="NCBI Taxonomy" id="2029103"/>
    <lineage>
        <taxon>Bacteria</taxon>
        <taxon>Pseudomonadati</taxon>
        <taxon>Pseudomonadota</taxon>
        <taxon>Alphaproteobacteria</taxon>
        <taxon>Rhodobacterales</taxon>
        <taxon>Roseobacteraceae</taxon>
        <taxon>Actibacterium</taxon>
    </lineage>
</organism>
<dbReference type="AlphaFoldDB" id="A0A917AIZ3"/>
<protein>
    <recommendedName>
        <fullName evidence="4">DUF1761 domain-containing protein</fullName>
    </recommendedName>
</protein>
<gene>
    <name evidence="2" type="ORF">GCM10011517_24200</name>
</gene>
<feature type="transmembrane region" description="Helical" evidence="1">
    <location>
        <begin position="109"/>
        <end position="130"/>
    </location>
</feature>
<evidence type="ECO:0008006" key="4">
    <source>
        <dbReference type="Google" id="ProtNLM"/>
    </source>
</evidence>
<dbReference type="Pfam" id="PF08570">
    <property type="entry name" value="DUF1761"/>
    <property type="match status" value="1"/>
</dbReference>
<evidence type="ECO:0000313" key="2">
    <source>
        <dbReference type="EMBL" id="GGE55730.1"/>
    </source>
</evidence>
<keyword evidence="1" id="KW-0812">Transmembrane</keyword>
<feature type="transmembrane region" description="Helical" evidence="1">
    <location>
        <begin position="51"/>
        <end position="69"/>
    </location>
</feature>
<dbReference type="InterPro" id="IPR013879">
    <property type="entry name" value="DUF1761"/>
</dbReference>
<dbReference type="OrthoDB" id="344736at2"/>
<reference evidence="2" key="2">
    <citation type="submission" date="2020-09" db="EMBL/GenBank/DDBJ databases">
        <authorList>
            <person name="Sun Q."/>
            <person name="Zhou Y."/>
        </authorList>
    </citation>
    <scope>NUCLEOTIDE SEQUENCE</scope>
    <source>
        <strain evidence="2">CGMCC 1.16012</strain>
    </source>
</reference>
<dbReference type="Proteomes" id="UP000606730">
    <property type="component" value="Unassembled WGS sequence"/>
</dbReference>
<keyword evidence="1" id="KW-1133">Transmembrane helix</keyword>
<proteinExistence type="predicted"/>
<dbReference type="EMBL" id="BMKN01000002">
    <property type="protein sequence ID" value="GGE55730.1"/>
    <property type="molecule type" value="Genomic_DNA"/>
</dbReference>
<feature type="transmembrane region" description="Helical" evidence="1">
    <location>
        <begin position="76"/>
        <end position="97"/>
    </location>
</feature>
<evidence type="ECO:0000313" key="3">
    <source>
        <dbReference type="Proteomes" id="UP000606730"/>
    </source>
</evidence>
<comment type="caution">
    <text evidence="2">The sequence shown here is derived from an EMBL/GenBank/DDBJ whole genome shotgun (WGS) entry which is preliminary data.</text>
</comment>